<feature type="chain" id="PRO_5020226293" evidence="4">
    <location>
        <begin position="23"/>
        <end position="425"/>
    </location>
</feature>
<evidence type="ECO:0000256" key="2">
    <source>
        <dbReference type="ARBA" id="ARBA00022448"/>
    </source>
</evidence>
<dbReference type="Gene3D" id="3.40.190.10">
    <property type="entry name" value="Periplasmic binding protein-like II"/>
    <property type="match status" value="1"/>
</dbReference>
<dbReference type="InterPro" id="IPR006059">
    <property type="entry name" value="SBP"/>
</dbReference>
<dbReference type="OrthoDB" id="2515880at2"/>
<keyword evidence="2" id="KW-0813">Transport</keyword>
<dbReference type="PANTHER" id="PTHR30061">
    <property type="entry name" value="MALTOSE-BINDING PERIPLASMIC PROTEIN"/>
    <property type="match status" value="1"/>
</dbReference>
<gene>
    <name evidence="5" type="ORF">E1212_13540</name>
</gene>
<keyword evidence="3 4" id="KW-0732">Signal</keyword>
<dbReference type="Proteomes" id="UP000295621">
    <property type="component" value="Unassembled WGS sequence"/>
</dbReference>
<dbReference type="GO" id="GO:0055052">
    <property type="term" value="C:ATP-binding cassette (ABC) transporter complex, substrate-binding subunit-containing"/>
    <property type="evidence" value="ECO:0007669"/>
    <property type="project" value="TreeGrafter"/>
</dbReference>
<keyword evidence="6" id="KW-1185">Reference proteome</keyword>
<dbReference type="CDD" id="cd13585">
    <property type="entry name" value="PBP2_TMBP_like"/>
    <property type="match status" value="1"/>
</dbReference>
<dbReference type="RefSeq" id="WP_131983259.1">
    <property type="nucleotide sequence ID" value="NZ_SMKL01000026.1"/>
</dbReference>
<dbReference type="SUPFAM" id="SSF53850">
    <property type="entry name" value="Periplasmic binding protein-like II"/>
    <property type="match status" value="1"/>
</dbReference>
<dbReference type="GO" id="GO:0042956">
    <property type="term" value="P:maltodextrin transmembrane transport"/>
    <property type="evidence" value="ECO:0007669"/>
    <property type="project" value="TreeGrafter"/>
</dbReference>
<dbReference type="EMBL" id="SMKL01000026">
    <property type="protein sequence ID" value="TDC50960.1"/>
    <property type="molecule type" value="Genomic_DNA"/>
</dbReference>
<dbReference type="PROSITE" id="PS51257">
    <property type="entry name" value="PROKAR_LIPOPROTEIN"/>
    <property type="match status" value="1"/>
</dbReference>
<sequence length="425" mass="45667">MRTRTAPTAAVLALSIGLLATACGGGDDDTDTTGGEGGGDNAAVSGEVTMWIYPAIADEATHRGFWDDTVAAFNQEYPDVDVTVEIFPWADRDQALTTAIAGNSAPDVVYLIPDQLPAYARNIEPIDDYLSEDEKADYRPNVVDSVSIDGQMMGAPILQSVLALVCNKQVFDAVGQTEYPETWDDLLEMAPTFKDAGFDMTAYGGDVANSLNLSFYPLLWQAGGDVFNEDGTEVAFNSDAGVRALEFVQQLVEGGFVDPAQLTTEPPLEQTRIAQNKVACVWHMEPQYLVDFWGEENVIVRPPLKDAEQIHYGTVGSLSMLSSAEDKEAAGAWIDFATSAERSAEYDVAGRFFSTKESVGALYEGDPILGELEQFAGMTTVGPLNEHAREVMGVLAPEIQAVLVGDKEPQQALDDAAEAANPLLG</sequence>
<evidence type="ECO:0000256" key="4">
    <source>
        <dbReference type="SAM" id="SignalP"/>
    </source>
</evidence>
<dbReference type="GO" id="GO:0015768">
    <property type="term" value="P:maltose transport"/>
    <property type="evidence" value="ECO:0007669"/>
    <property type="project" value="TreeGrafter"/>
</dbReference>
<comment type="caution">
    <text evidence="5">The sequence shown here is derived from an EMBL/GenBank/DDBJ whole genome shotgun (WGS) entry which is preliminary data.</text>
</comment>
<dbReference type="AlphaFoldDB" id="A0A4R4RMU5"/>
<proteinExistence type="inferred from homology"/>
<evidence type="ECO:0000313" key="5">
    <source>
        <dbReference type="EMBL" id="TDC50960.1"/>
    </source>
</evidence>
<name>A0A4R4RMU5_9ACTN</name>
<evidence type="ECO:0000313" key="6">
    <source>
        <dbReference type="Proteomes" id="UP000295621"/>
    </source>
</evidence>
<accession>A0A4R4RMU5</accession>
<feature type="signal peptide" evidence="4">
    <location>
        <begin position="1"/>
        <end position="22"/>
    </location>
</feature>
<evidence type="ECO:0000256" key="3">
    <source>
        <dbReference type="ARBA" id="ARBA00022729"/>
    </source>
</evidence>
<dbReference type="PANTHER" id="PTHR30061:SF50">
    <property type="entry name" value="MALTOSE_MALTODEXTRIN-BINDING PERIPLASMIC PROTEIN"/>
    <property type="match status" value="1"/>
</dbReference>
<comment type="similarity">
    <text evidence="1">Belongs to the bacterial solute-binding protein 1 family.</text>
</comment>
<protein>
    <submittedName>
        <fullName evidence="5">Sugar ABC transporter substrate-binding protein</fullName>
    </submittedName>
</protein>
<dbReference type="Pfam" id="PF01547">
    <property type="entry name" value="SBP_bac_1"/>
    <property type="match status" value="1"/>
</dbReference>
<dbReference type="GO" id="GO:1901982">
    <property type="term" value="F:maltose binding"/>
    <property type="evidence" value="ECO:0007669"/>
    <property type="project" value="TreeGrafter"/>
</dbReference>
<reference evidence="5 6" key="1">
    <citation type="submission" date="2019-02" db="EMBL/GenBank/DDBJ databases">
        <title>Draft genome sequences of novel Actinobacteria.</title>
        <authorList>
            <person name="Sahin N."/>
            <person name="Ay H."/>
            <person name="Saygin H."/>
        </authorList>
    </citation>
    <scope>NUCLEOTIDE SEQUENCE [LARGE SCALE GENOMIC DNA]</scope>
    <source>
        <strain evidence="5 6">KC603</strain>
    </source>
</reference>
<organism evidence="5 6">
    <name type="scientific">Jiangella ureilytica</name>
    <dbReference type="NCBI Taxonomy" id="2530374"/>
    <lineage>
        <taxon>Bacteria</taxon>
        <taxon>Bacillati</taxon>
        <taxon>Actinomycetota</taxon>
        <taxon>Actinomycetes</taxon>
        <taxon>Jiangellales</taxon>
        <taxon>Jiangellaceae</taxon>
        <taxon>Jiangella</taxon>
    </lineage>
</organism>
<evidence type="ECO:0000256" key="1">
    <source>
        <dbReference type="ARBA" id="ARBA00008520"/>
    </source>
</evidence>